<dbReference type="EMBL" id="POUC01000035">
    <property type="protein sequence ID" value="PNG22767.1"/>
    <property type="molecule type" value="Genomic_DNA"/>
</dbReference>
<sequence>MDRWRHILRVTEELGDAVAGIRATEPGSTAAGLLASLDPAGMAKAAGECLDTLSTVRSRVNRGTVNLGVSGRARNGKSTLLQSLSGLDDRQIPSGRGQPVTAVRSKIYHSLTDRGARLTMHTERSFLEEVIAPYHAELGLGPAPRDLSAFARHLYPRVIDDEAAEGAARPTLGPMLARLREAQQALPSYRAYLTGEIRTVDLADIRDWVAYPEADAEPDRRLYLAVRDATITCAFPIEDVTALGLVDLPGLGELTPDAEEHHLAGLRNDIDFAIVVKRPTDTNAMWAREDADALQLIGRACAVADVRDFTLVLVNTGACLPENVTALHDDLRDRLNAASGDRGYWVILADGADGDAVREQVLHPVLDHLATALPRMDEVVIEDAIAVCRDRGERIGSDLDELSKTLRTLAVPTLTEQMIARAETLRAQVAASLQVWVEGLRGRADKDYEDEEFFERVAEVHAEVREWMLGGFGEGPEAWQERALSRFRVDRASLPFASAELNRIRVEMARRFSAVDDLLLQRRDEYWAGLVAGLGTRMVRLTNGHGPRPQDLMAAMAEALRDAPDPCPSLAETLDFALDVRLDYRTRVLPRLRRALDVLFPEEDDPRDGNAATTLLAVPRTAEGAAELFNRVTQLARQAAYDAQAVLAQEPGTTAQVLFAYGEQFEDAFVRSDSSEAEFRRLAAAFQDRLWPDEGTGPQAVTEGLRKVHRLAAELRTLIADERPRIAVERTGR</sequence>
<evidence type="ECO:0000313" key="1">
    <source>
        <dbReference type="EMBL" id="PNG22767.1"/>
    </source>
</evidence>
<protein>
    <recommendedName>
        <fullName evidence="3">Dynamin family protein</fullName>
    </recommendedName>
</protein>
<dbReference type="InterPro" id="IPR027417">
    <property type="entry name" value="P-loop_NTPase"/>
</dbReference>
<gene>
    <name evidence="1" type="ORF">C1J00_07585</name>
</gene>
<proteinExistence type="predicted"/>
<keyword evidence="2" id="KW-1185">Reference proteome</keyword>
<reference evidence="1 2" key="1">
    <citation type="submission" date="2018-01" db="EMBL/GenBank/DDBJ databases">
        <title>Draft genome sequence of Streptomyces sp. 13K301.</title>
        <authorList>
            <person name="Sahin N."/>
            <person name="Saygin H."/>
            <person name="Ay H."/>
        </authorList>
    </citation>
    <scope>NUCLEOTIDE SEQUENCE [LARGE SCALE GENOMIC DNA]</scope>
    <source>
        <strain evidence="1 2">13K301</strain>
    </source>
</reference>
<organism evidence="1 2">
    <name type="scientific">Streptomyces cahuitamycinicus</name>
    <dbReference type="NCBI Taxonomy" id="2070367"/>
    <lineage>
        <taxon>Bacteria</taxon>
        <taxon>Bacillati</taxon>
        <taxon>Actinomycetota</taxon>
        <taxon>Actinomycetes</taxon>
        <taxon>Kitasatosporales</taxon>
        <taxon>Streptomycetaceae</taxon>
        <taxon>Streptomyces</taxon>
    </lineage>
</organism>
<comment type="caution">
    <text evidence="1">The sequence shown here is derived from an EMBL/GenBank/DDBJ whole genome shotgun (WGS) entry which is preliminary data.</text>
</comment>
<name>A0A2N8TUU1_9ACTN</name>
<dbReference type="AlphaFoldDB" id="A0A2N8TUU1"/>
<evidence type="ECO:0000313" key="2">
    <source>
        <dbReference type="Proteomes" id="UP000235943"/>
    </source>
</evidence>
<dbReference type="SUPFAM" id="SSF52540">
    <property type="entry name" value="P-loop containing nucleoside triphosphate hydrolases"/>
    <property type="match status" value="1"/>
</dbReference>
<accession>A0A2N8TUU1</accession>
<dbReference type="Proteomes" id="UP000235943">
    <property type="component" value="Unassembled WGS sequence"/>
</dbReference>
<evidence type="ECO:0008006" key="3">
    <source>
        <dbReference type="Google" id="ProtNLM"/>
    </source>
</evidence>